<dbReference type="EMBL" id="SRYB01000005">
    <property type="protein sequence ID" value="TGY79743.1"/>
    <property type="molecule type" value="Genomic_DNA"/>
</dbReference>
<reference evidence="1" key="1">
    <citation type="submission" date="2019-04" db="EMBL/GenBank/DDBJ databases">
        <title>Microbes associate with the intestines of laboratory mice.</title>
        <authorList>
            <person name="Navarre W."/>
            <person name="Wong E."/>
            <person name="Huang K."/>
            <person name="Tropini C."/>
            <person name="Ng K."/>
            <person name="Yu B."/>
        </authorList>
    </citation>
    <scope>NUCLEOTIDE SEQUENCE</scope>
    <source>
        <strain evidence="1">NM04_E33</strain>
    </source>
</reference>
<name>A0AC61RLA8_9BACT</name>
<keyword evidence="1" id="KW-0413">Isomerase</keyword>
<accession>A0AC61RLA8</accession>
<dbReference type="EC" id="5.1.1.7" evidence="1"/>
<evidence type="ECO:0000313" key="2">
    <source>
        <dbReference type="Proteomes" id="UP000306319"/>
    </source>
</evidence>
<sequence>MPEKRKIYFTKMQGAGNDYVYIDALGTPTSLSPGTVNLPDLATKISDRHFGVGGDGLIVIMPSSSADFRMRMFNADGSEAQMCGNASRCVAKYLYDKGFTDKEEILLETNSGIKILRLHIEDGETRSVTVDMGCYYLHCKDIPAKGAIDDVMIDEPVVADGREFLITAVGMGNPHGVIFTDSIDDCLVHHYGSILETSDVWPEKANIEFVEVESPTRLKMRVWERGTGETLACGTGACASAVASFLKGLSGNEVEVVLLGGILNIRIDKENGHVHMHGPAEFVAEGHYYYQPD</sequence>
<protein>
    <submittedName>
        <fullName evidence="1">Diaminopimelate epimerase</fullName>
        <ecNumber evidence="1">5.1.1.7</ecNumber>
    </submittedName>
</protein>
<evidence type="ECO:0000313" key="1">
    <source>
        <dbReference type="EMBL" id="TGY79743.1"/>
    </source>
</evidence>
<gene>
    <name evidence="1" type="ORF">E5331_05035</name>
</gene>
<dbReference type="Proteomes" id="UP000306319">
    <property type="component" value="Unassembled WGS sequence"/>
</dbReference>
<comment type="caution">
    <text evidence="1">The sequence shown here is derived from an EMBL/GenBank/DDBJ whole genome shotgun (WGS) entry which is preliminary data.</text>
</comment>
<keyword evidence="2" id="KW-1185">Reference proteome</keyword>
<organism evidence="1 2">
    <name type="scientific">Lepagella muris</name>
    <dbReference type="NCBI Taxonomy" id="3032870"/>
    <lineage>
        <taxon>Bacteria</taxon>
        <taxon>Pseudomonadati</taxon>
        <taxon>Bacteroidota</taxon>
        <taxon>Bacteroidia</taxon>
        <taxon>Bacteroidales</taxon>
        <taxon>Muribaculaceae</taxon>
        <taxon>Lepagella</taxon>
    </lineage>
</organism>
<proteinExistence type="predicted"/>